<evidence type="ECO:0000313" key="3">
    <source>
        <dbReference type="Proteomes" id="UP000199170"/>
    </source>
</evidence>
<dbReference type="STRING" id="660517.SAMN04487946_110125"/>
<feature type="compositionally biased region" description="Basic and acidic residues" evidence="1">
    <location>
        <begin position="241"/>
        <end position="253"/>
    </location>
</feature>
<dbReference type="EMBL" id="FNPB01000010">
    <property type="protein sequence ID" value="SDY29805.1"/>
    <property type="molecule type" value="Genomic_DNA"/>
</dbReference>
<feature type="compositionally biased region" description="Polar residues" evidence="1">
    <location>
        <begin position="338"/>
        <end position="347"/>
    </location>
</feature>
<feature type="compositionally biased region" description="Acidic residues" evidence="1">
    <location>
        <begin position="279"/>
        <end position="290"/>
    </location>
</feature>
<feature type="region of interest" description="Disordered" evidence="1">
    <location>
        <begin position="29"/>
        <end position="62"/>
    </location>
</feature>
<sequence length="347" mass="36892">MAAPDPDDLADEDLRGLVEDLDRTLSTLRDELERRDDTASPAQRTGSGRRRQRGLRPPSPSELFRFTEQHTIPTLISTLEATIRSLELLRSVLRLVDPERSALDSRDARDPGASSTARLSDGVADLGRGAASGVERALSELQRALSESDLPDDEPSRELLEDARQLSEEVSARLSASGERGDAYAARGASGREHRETDVAERTDSDGRADTDRRTTHTTEAVEIDVTGPQTDPGADASNGDDEHHSAEGKATPEVDVEAELESIKDEVAGGTGRVDPTADSDEDADGETDSADHETGDADSHPADADSHATDADSHPADADSTSDDGESDTEDAENPADSSDTADST</sequence>
<feature type="compositionally biased region" description="Basic and acidic residues" evidence="1">
    <location>
        <begin position="291"/>
        <end position="319"/>
    </location>
</feature>
<gene>
    <name evidence="2" type="ORF">SAMN04487946_110125</name>
</gene>
<dbReference type="OrthoDB" id="241694at2157"/>
<protein>
    <submittedName>
        <fullName evidence="2">Uncharacterized protein</fullName>
    </submittedName>
</protein>
<feature type="compositionally biased region" description="Basic and acidic residues" evidence="1">
    <location>
        <begin position="154"/>
        <end position="171"/>
    </location>
</feature>
<dbReference type="Pfam" id="PF24414">
    <property type="entry name" value="DUF7547"/>
    <property type="match status" value="1"/>
</dbReference>
<evidence type="ECO:0000256" key="1">
    <source>
        <dbReference type="SAM" id="MobiDB-lite"/>
    </source>
</evidence>
<dbReference type="Proteomes" id="UP000199170">
    <property type="component" value="Unassembled WGS sequence"/>
</dbReference>
<reference evidence="3" key="1">
    <citation type="submission" date="2016-10" db="EMBL/GenBank/DDBJ databases">
        <authorList>
            <person name="Varghese N."/>
            <person name="Submissions S."/>
        </authorList>
    </citation>
    <scope>NUCLEOTIDE SEQUENCE [LARGE SCALE GENOMIC DNA]</scope>
    <source>
        <strain evidence="3">CGMCC 1.10118</strain>
    </source>
</reference>
<dbReference type="InterPro" id="IPR055969">
    <property type="entry name" value="DUF7547"/>
</dbReference>
<organism evidence="2 3">
    <name type="scientific">Halobellus clavatus</name>
    <dbReference type="NCBI Taxonomy" id="660517"/>
    <lineage>
        <taxon>Archaea</taxon>
        <taxon>Methanobacteriati</taxon>
        <taxon>Methanobacteriota</taxon>
        <taxon>Stenosarchaea group</taxon>
        <taxon>Halobacteria</taxon>
        <taxon>Halobacteriales</taxon>
        <taxon>Haloferacaceae</taxon>
        <taxon>Halobellus</taxon>
    </lineage>
</organism>
<feature type="compositionally biased region" description="Basic and acidic residues" evidence="1">
    <location>
        <begin position="100"/>
        <end position="110"/>
    </location>
</feature>
<name>A0A1H3IR58_9EURY</name>
<accession>A0A1H3IR58</accession>
<keyword evidence="3" id="KW-1185">Reference proteome</keyword>
<feature type="region of interest" description="Disordered" evidence="1">
    <location>
        <begin position="100"/>
        <end position="121"/>
    </location>
</feature>
<dbReference type="RefSeq" id="WP_175454661.1">
    <property type="nucleotide sequence ID" value="NZ_FNPB01000010.1"/>
</dbReference>
<dbReference type="AlphaFoldDB" id="A0A1H3IR58"/>
<evidence type="ECO:0000313" key="2">
    <source>
        <dbReference type="EMBL" id="SDY29805.1"/>
    </source>
</evidence>
<feature type="compositionally biased region" description="Basic and acidic residues" evidence="1">
    <location>
        <begin position="29"/>
        <end position="38"/>
    </location>
</feature>
<proteinExistence type="predicted"/>
<feature type="compositionally biased region" description="Basic and acidic residues" evidence="1">
    <location>
        <begin position="190"/>
        <end position="217"/>
    </location>
</feature>
<feature type="region of interest" description="Disordered" evidence="1">
    <location>
        <begin position="144"/>
        <end position="347"/>
    </location>
</feature>
<feature type="compositionally biased region" description="Acidic residues" evidence="1">
    <location>
        <begin position="322"/>
        <end position="336"/>
    </location>
</feature>